<evidence type="ECO:0000256" key="6">
    <source>
        <dbReference type="ARBA" id="ARBA00023242"/>
    </source>
</evidence>
<keyword evidence="5" id="KW-0862">Zinc</keyword>
<dbReference type="PROSITE" id="PS50157">
    <property type="entry name" value="ZINC_FINGER_C2H2_2"/>
    <property type="match status" value="3"/>
</dbReference>
<dbReference type="FunFam" id="3.30.160.60:FF:000870">
    <property type="entry name" value="zinc finger protein 197 isoform X1"/>
    <property type="match status" value="1"/>
</dbReference>
<feature type="compositionally biased region" description="Polar residues" evidence="8">
    <location>
        <begin position="17"/>
        <end position="29"/>
    </location>
</feature>
<keyword evidence="3" id="KW-0677">Repeat</keyword>
<dbReference type="SMART" id="SM00355">
    <property type="entry name" value="ZnF_C2H2"/>
    <property type="match status" value="3"/>
</dbReference>
<keyword evidence="4 7" id="KW-0863">Zinc-finger</keyword>
<sequence>MGHRNAPILPDIHLSIGDSSQSESQTQIAQEERKAVAGLEDIFSFLQGKKKKKSRTRDQDFSEELQFPKGSVNPEPIQLPIKEASVEDDNWEKQSPKRKQKCLQPTKEGLLENGEQIMSKKDPSTKGLPKGEWIFLCPECSKSFNQKSNLTRHRKIHTSEGPYKCSECRESFHMSRKLIRHQRKIHIRTRPCKGTKCGKCFLQKWHLIKHQLLHS</sequence>
<evidence type="ECO:0000256" key="1">
    <source>
        <dbReference type="ARBA" id="ARBA00004123"/>
    </source>
</evidence>
<dbReference type="PANTHER" id="PTHR23235:SF178">
    <property type="entry name" value="C2H2-TYPE DOMAIN-CONTAINING PROTEIN-RELATED"/>
    <property type="match status" value="1"/>
</dbReference>
<reference evidence="10" key="2">
    <citation type="submission" date="2025-09" db="UniProtKB">
        <authorList>
            <consortium name="Ensembl"/>
        </authorList>
    </citation>
    <scope>IDENTIFICATION</scope>
</reference>
<reference evidence="10" key="1">
    <citation type="submission" date="2025-08" db="UniProtKB">
        <authorList>
            <consortium name="Ensembl"/>
        </authorList>
    </citation>
    <scope>IDENTIFICATION</scope>
</reference>
<dbReference type="Proteomes" id="UP000694420">
    <property type="component" value="Unplaced"/>
</dbReference>
<feature type="region of interest" description="Disordered" evidence="8">
    <location>
        <begin position="1"/>
        <end position="31"/>
    </location>
</feature>
<name>A0A8C6ZJG6_NOTPE</name>
<feature type="domain" description="C2H2-type" evidence="9">
    <location>
        <begin position="163"/>
        <end position="191"/>
    </location>
</feature>
<keyword evidence="6" id="KW-0539">Nucleus</keyword>
<protein>
    <recommendedName>
        <fullName evidence="9">C2H2-type domain-containing protein</fullName>
    </recommendedName>
</protein>
<dbReference type="InterPro" id="IPR013087">
    <property type="entry name" value="Znf_C2H2_type"/>
</dbReference>
<dbReference type="FunFam" id="3.30.160.60:FF:000506">
    <property type="entry name" value="Zinc finger protein 23"/>
    <property type="match status" value="1"/>
</dbReference>
<dbReference type="Gene3D" id="3.30.160.60">
    <property type="entry name" value="Classic Zinc Finger"/>
    <property type="match status" value="2"/>
</dbReference>
<dbReference type="GO" id="GO:0008270">
    <property type="term" value="F:zinc ion binding"/>
    <property type="evidence" value="ECO:0007669"/>
    <property type="project" value="UniProtKB-KW"/>
</dbReference>
<dbReference type="Ensembl" id="ENSNPET00000014675.1">
    <property type="protein sequence ID" value="ENSNPEP00000014323.1"/>
    <property type="gene ID" value="ENSNPEG00000010725.1"/>
</dbReference>
<feature type="domain" description="C2H2-type" evidence="9">
    <location>
        <begin position="190"/>
        <end position="215"/>
    </location>
</feature>
<dbReference type="PANTHER" id="PTHR23235">
    <property type="entry name" value="KRUEPPEL-LIKE TRANSCRIPTION FACTOR"/>
    <property type="match status" value="1"/>
</dbReference>
<dbReference type="SUPFAM" id="SSF57667">
    <property type="entry name" value="beta-beta-alpha zinc fingers"/>
    <property type="match status" value="2"/>
</dbReference>
<proteinExistence type="predicted"/>
<dbReference type="GO" id="GO:0000978">
    <property type="term" value="F:RNA polymerase II cis-regulatory region sequence-specific DNA binding"/>
    <property type="evidence" value="ECO:0007669"/>
    <property type="project" value="TreeGrafter"/>
</dbReference>
<dbReference type="GO" id="GO:0000981">
    <property type="term" value="F:DNA-binding transcription factor activity, RNA polymerase II-specific"/>
    <property type="evidence" value="ECO:0007669"/>
    <property type="project" value="TreeGrafter"/>
</dbReference>
<feature type="region of interest" description="Disordered" evidence="8">
    <location>
        <begin position="48"/>
        <end position="78"/>
    </location>
</feature>
<evidence type="ECO:0000256" key="3">
    <source>
        <dbReference type="ARBA" id="ARBA00022737"/>
    </source>
</evidence>
<evidence type="ECO:0000259" key="9">
    <source>
        <dbReference type="PROSITE" id="PS50157"/>
    </source>
</evidence>
<dbReference type="AlphaFoldDB" id="A0A8C6ZJG6"/>
<evidence type="ECO:0000313" key="11">
    <source>
        <dbReference type="Proteomes" id="UP000694420"/>
    </source>
</evidence>
<dbReference type="GO" id="GO:0005634">
    <property type="term" value="C:nucleus"/>
    <property type="evidence" value="ECO:0007669"/>
    <property type="project" value="UniProtKB-SubCell"/>
</dbReference>
<dbReference type="InterPro" id="IPR036236">
    <property type="entry name" value="Znf_C2H2_sf"/>
</dbReference>
<dbReference type="PROSITE" id="PS00028">
    <property type="entry name" value="ZINC_FINGER_C2H2_1"/>
    <property type="match status" value="3"/>
</dbReference>
<evidence type="ECO:0000256" key="8">
    <source>
        <dbReference type="SAM" id="MobiDB-lite"/>
    </source>
</evidence>
<keyword evidence="2" id="KW-0479">Metal-binding</keyword>
<comment type="subcellular location">
    <subcellularLocation>
        <location evidence="1">Nucleus</location>
    </subcellularLocation>
</comment>
<keyword evidence="11" id="KW-1185">Reference proteome</keyword>
<evidence type="ECO:0000256" key="4">
    <source>
        <dbReference type="ARBA" id="ARBA00022771"/>
    </source>
</evidence>
<feature type="domain" description="C2H2-type" evidence="9">
    <location>
        <begin position="135"/>
        <end position="162"/>
    </location>
</feature>
<evidence type="ECO:0000256" key="2">
    <source>
        <dbReference type="ARBA" id="ARBA00022723"/>
    </source>
</evidence>
<accession>A0A8C6ZJG6</accession>
<evidence type="ECO:0000256" key="5">
    <source>
        <dbReference type="ARBA" id="ARBA00022833"/>
    </source>
</evidence>
<organism evidence="10 11">
    <name type="scientific">Nothoprocta perdicaria</name>
    <name type="common">Chilean tinamou</name>
    <name type="synonym">Crypturus perdicarius</name>
    <dbReference type="NCBI Taxonomy" id="30464"/>
    <lineage>
        <taxon>Eukaryota</taxon>
        <taxon>Metazoa</taxon>
        <taxon>Chordata</taxon>
        <taxon>Craniata</taxon>
        <taxon>Vertebrata</taxon>
        <taxon>Euteleostomi</taxon>
        <taxon>Archelosauria</taxon>
        <taxon>Archosauria</taxon>
        <taxon>Dinosauria</taxon>
        <taxon>Saurischia</taxon>
        <taxon>Theropoda</taxon>
        <taxon>Coelurosauria</taxon>
        <taxon>Aves</taxon>
        <taxon>Palaeognathae</taxon>
        <taxon>Tinamiformes</taxon>
        <taxon>Tinamidae</taxon>
        <taxon>Nothoprocta</taxon>
    </lineage>
</organism>
<evidence type="ECO:0000313" key="10">
    <source>
        <dbReference type="Ensembl" id="ENSNPEP00000014323.1"/>
    </source>
</evidence>
<evidence type="ECO:0000256" key="7">
    <source>
        <dbReference type="PROSITE-ProRule" id="PRU00042"/>
    </source>
</evidence>
<dbReference type="Pfam" id="PF00096">
    <property type="entry name" value="zf-C2H2"/>
    <property type="match status" value="2"/>
</dbReference>